<dbReference type="AlphaFoldDB" id="A0A1F6V369"/>
<dbReference type="EMBL" id="MFTO01000006">
    <property type="protein sequence ID" value="OGI64113.1"/>
    <property type="molecule type" value="Genomic_DNA"/>
</dbReference>
<dbReference type="Pfam" id="PF02594">
    <property type="entry name" value="DUF167"/>
    <property type="match status" value="1"/>
</dbReference>
<evidence type="ECO:0000256" key="1">
    <source>
        <dbReference type="ARBA" id="ARBA00010364"/>
    </source>
</evidence>
<dbReference type="Gene3D" id="3.30.1200.10">
    <property type="entry name" value="YggU-like"/>
    <property type="match status" value="1"/>
</dbReference>
<dbReference type="InterPro" id="IPR003746">
    <property type="entry name" value="DUF167"/>
</dbReference>
<dbReference type="SMART" id="SM01152">
    <property type="entry name" value="DUF167"/>
    <property type="match status" value="1"/>
</dbReference>
<dbReference type="SUPFAM" id="SSF69786">
    <property type="entry name" value="YggU-like"/>
    <property type="match status" value="1"/>
</dbReference>
<comment type="caution">
    <text evidence="2">The sequence shown here is derived from an EMBL/GenBank/DDBJ whole genome shotgun (WGS) entry which is preliminary data.</text>
</comment>
<name>A0A1F6V369_9BACT</name>
<comment type="similarity">
    <text evidence="1">Belongs to the UPF0235 family.</text>
</comment>
<dbReference type="NCBIfam" id="TIGR00251">
    <property type="entry name" value="DUF167 family protein"/>
    <property type="match status" value="1"/>
</dbReference>
<sequence length="76" mass="8714">MVTKYIHVSVIVNAKKEKFVQKNEGHFLISVKEKAERNMANARVLELVAEHFKISKNKVRIINGHRSPSKILGVDF</sequence>
<reference evidence="2 3" key="1">
    <citation type="journal article" date="2016" name="Nat. Commun.">
        <title>Thousands of microbial genomes shed light on interconnected biogeochemical processes in an aquifer system.</title>
        <authorList>
            <person name="Anantharaman K."/>
            <person name="Brown C.T."/>
            <person name="Hug L.A."/>
            <person name="Sharon I."/>
            <person name="Castelle C.J."/>
            <person name="Probst A.J."/>
            <person name="Thomas B.C."/>
            <person name="Singh A."/>
            <person name="Wilkins M.J."/>
            <person name="Karaoz U."/>
            <person name="Brodie E.L."/>
            <person name="Williams K.H."/>
            <person name="Hubbard S.S."/>
            <person name="Banfield J.F."/>
        </authorList>
    </citation>
    <scope>NUCLEOTIDE SEQUENCE [LARGE SCALE GENOMIC DNA]</scope>
</reference>
<protein>
    <recommendedName>
        <fullName evidence="4">YggU family protein</fullName>
    </recommendedName>
</protein>
<evidence type="ECO:0008006" key="4">
    <source>
        <dbReference type="Google" id="ProtNLM"/>
    </source>
</evidence>
<proteinExistence type="inferred from homology"/>
<dbReference type="Proteomes" id="UP000178985">
    <property type="component" value="Unassembled WGS sequence"/>
</dbReference>
<dbReference type="InterPro" id="IPR036591">
    <property type="entry name" value="YggU-like_sf"/>
</dbReference>
<evidence type="ECO:0000313" key="2">
    <source>
        <dbReference type="EMBL" id="OGI64113.1"/>
    </source>
</evidence>
<organism evidence="2 3">
    <name type="scientific">Candidatus Nomurabacteria bacterium RIFCSPHIGHO2_01_FULL_40_20</name>
    <dbReference type="NCBI Taxonomy" id="1801738"/>
    <lineage>
        <taxon>Bacteria</taxon>
        <taxon>Candidatus Nomuraibacteriota</taxon>
    </lineage>
</organism>
<evidence type="ECO:0000313" key="3">
    <source>
        <dbReference type="Proteomes" id="UP000178985"/>
    </source>
</evidence>
<gene>
    <name evidence="2" type="ORF">A2733_02590</name>
</gene>
<accession>A0A1F6V369</accession>